<feature type="binding site" evidence="11">
    <location>
        <position position="84"/>
    </location>
    <ligand>
        <name>Zn(2+)</name>
        <dbReference type="ChEBI" id="CHEBI:29105"/>
    </ligand>
</feature>
<dbReference type="PANTHER" id="PTHR10309:SF0">
    <property type="entry name" value="MANNOSE-6-PHOSPHATE ISOMERASE"/>
    <property type="match status" value="1"/>
</dbReference>
<keyword evidence="7 15" id="KW-0413">Isomerase</keyword>
<evidence type="ECO:0000313" key="15">
    <source>
        <dbReference type="EMBL" id="JAC50397.1"/>
    </source>
</evidence>
<evidence type="ECO:0000259" key="14">
    <source>
        <dbReference type="Pfam" id="PF20512"/>
    </source>
</evidence>
<keyword evidence="6 11" id="KW-0862">Zinc</keyword>
<evidence type="ECO:0000256" key="8">
    <source>
        <dbReference type="ARBA" id="ARBA00029741"/>
    </source>
</evidence>
<evidence type="ECO:0000256" key="9">
    <source>
        <dbReference type="ARBA" id="ARBA00030762"/>
    </source>
</evidence>
<dbReference type="Gene3D" id="1.10.441.10">
    <property type="entry name" value="Phosphomannose Isomerase, domain 2"/>
    <property type="match status" value="1"/>
</dbReference>
<feature type="binding site" evidence="11">
    <location>
        <position position="82"/>
    </location>
    <ligand>
        <name>Zn(2+)</name>
        <dbReference type="ChEBI" id="CHEBI:29105"/>
    </ligand>
</feature>
<dbReference type="NCBIfam" id="TIGR00218">
    <property type="entry name" value="manA"/>
    <property type="match status" value="1"/>
</dbReference>
<evidence type="ECO:0000256" key="11">
    <source>
        <dbReference type="PIRSR" id="PIRSR001480-2"/>
    </source>
</evidence>
<dbReference type="AlphaFoldDB" id="A0A034W7V2"/>
<comment type="pathway">
    <text evidence="2 12">Nucleotide-sugar biosynthesis; GDP-alpha-D-mannose biosynthesis; alpha-D-mannose 1-phosphate from D-fructose 6-phosphate: step 1/2.</text>
</comment>
<dbReference type="PRINTS" id="PR00714">
    <property type="entry name" value="MAN6PISMRASE"/>
</dbReference>
<dbReference type="InterPro" id="IPR018050">
    <property type="entry name" value="Pmannose_isomerase-type1_CS"/>
</dbReference>
<dbReference type="PANTHER" id="PTHR10309">
    <property type="entry name" value="MANNOSE-6-PHOSPHATE ISOMERASE"/>
    <property type="match status" value="1"/>
</dbReference>
<dbReference type="Gene3D" id="2.60.120.10">
    <property type="entry name" value="Jelly Rolls"/>
    <property type="match status" value="2"/>
</dbReference>
<evidence type="ECO:0000256" key="4">
    <source>
        <dbReference type="ARBA" id="ARBA00011956"/>
    </source>
</evidence>
<comment type="catalytic activity">
    <reaction evidence="1">
        <text>D-mannose 6-phosphate = D-fructose 6-phosphate</text>
        <dbReference type="Rhea" id="RHEA:12356"/>
        <dbReference type="ChEBI" id="CHEBI:58735"/>
        <dbReference type="ChEBI" id="CHEBI:61527"/>
        <dbReference type="EC" id="5.3.1.8"/>
    </reaction>
</comment>
<evidence type="ECO:0000256" key="6">
    <source>
        <dbReference type="ARBA" id="ARBA00022833"/>
    </source>
</evidence>
<evidence type="ECO:0000256" key="1">
    <source>
        <dbReference type="ARBA" id="ARBA00000757"/>
    </source>
</evidence>
<feature type="domain" description="Phosphomannose isomerase type I catalytic" evidence="13">
    <location>
        <begin position="4"/>
        <end position="56"/>
    </location>
</feature>
<dbReference type="InterPro" id="IPR011051">
    <property type="entry name" value="RmlC_Cupin_sf"/>
</dbReference>
<dbReference type="GO" id="GO:0005975">
    <property type="term" value="P:carbohydrate metabolic process"/>
    <property type="evidence" value="ECO:0007669"/>
    <property type="project" value="InterPro"/>
</dbReference>
<dbReference type="InterPro" id="IPR014710">
    <property type="entry name" value="RmlC-like_jellyroll"/>
</dbReference>
<evidence type="ECO:0000256" key="5">
    <source>
        <dbReference type="ARBA" id="ARBA00022723"/>
    </source>
</evidence>
<dbReference type="PROSITE" id="PS00965">
    <property type="entry name" value="PMI_I_1"/>
    <property type="match status" value="1"/>
</dbReference>
<name>A0A034W7V2_BACDO</name>
<dbReference type="CDD" id="cd07011">
    <property type="entry name" value="cupin_PMI_type_I_N"/>
    <property type="match status" value="1"/>
</dbReference>
<dbReference type="PROSITE" id="PS00966">
    <property type="entry name" value="PMI_I_2"/>
    <property type="match status" value="1"/>
</dbReference>
<dbReference type="GO" id="GO:0005829">
    <property type="term" value="C:cytosol"/>
    <property type="evidence" value="ECO:0007669"/>
    <property type="project" value="TreeGrafter"/>
</dbReference>
<evidence type="ECO:0000256" key="7">
    <source>
        <dbReference type="ARBA" id="ARBA00023235"/>
    </source>
</evidence>
<evidence type="ECO:0000259" key="13">
    <source>
        <dbReference type="Pfam" id="PF20511"/>
    </source>
</evidence>
<dbReference type="UniPathway" id="UPA00126">
    <property type="reaction ID" value="UER00423"/>
</dbReference>
<dbReference type="SUPFAM" id="SSF51182">
    <property type="entry name" value="RmlC-like cupins"/>
    <property type="match status" value="1"/>
</dbReference>
<feature type="binding site" evidence="11">
    <location>
        <position position="238"/>
    </location>
    <ligand>
        <name>Zn(2+)</name>
        <dbReference type="ChEBI" id="CHEBI:29105"/>
    </ligand>
</feature>
<evidence type="ECO:0000256" key="2">
    <source>
        <dbReference type="ARBA" id="ARBA00004666"/>
    </source>
</evidence>
<dbReference type="InterPro" id="IPR001250">
    <property type="entry name" value="Man6P_Isoase-1"/>
</dbReference>
<dbReference type="EC" id="5.3.1.8" evidence="4"/>
<dbReference type="GO" id="GO:0004476">
    <property type="term" value="F:mannose-6-phosphate isomerase activity"/>
    <property type="evidence" value="ECO:0007669"/>
    <property type="project" value="UniProtKB-EC"/>
</dbReference>
<dbReference type="Pfam" id="PF20511">
    <property type="entry name" value="PMI_typeI_cat"/>
    <property type="match status" value="2"/>
</dbReference>
<dbReference type="GO" id="GO:0008270">
    <property type="term" value="F:zinc ion binding"/>
    <property type="evidence" value="ECO:0007669"/>
    <property type="project" value="InterPro"/>
</dbReference>
<comment type="cofactor">
    <cofactor evidence="11">
        <name>Zn(2+)</name>
        <dbReference type="ChEBI" id="CHEBI:29105"/>
    </cofactor>
    <text evidence="11">Binds 1 zinc ion per subunit.</text>
</comment>
<accession>A0A034W7V2</accession>
<dbReference type="InterPro" id="IPR046458">
    <property type="entry name" value="PMI_typeI_hel"/>
</dbReference>
<sequence length="393" mass="43676">MELVGFVHKYEWGKVGNDSAVAQLATLNDPQFKVDEKTPYAELWMGSHPSGPSKYKSSGTTLQDELPFLLKVLSINKALSIQVHPNKSEAQKLHAKEPNIYKDPNHKPEMAIALTPFTGLCGFRPLPEIRDILLSIEPLRALSVNDPNDLNLLAANDELGLRNCYRQLMSAENDTIGACIESISKNYSKELCKYDVLEIFNTLKKDFPNDVGVLSLFFLNVIRLQPGQAMFLGANQIHAYLSGDCVECMACSDNVIRAGLTPKYKDIKQLLSCLEYTGAPSESKIFSPERVDNHQLIFKPPVEDFSLIQLSLKPADLEYVLKVEQSPGILLVISGERYLESKGMDKLKLTRGSIVYLPFASGTELRFSSAGEDKQEFLAYISTPNAAITNSHT</sequence>
<feature type="active site" evidence="10">
    <location>
        <position position="257"/>
    </location>
</feature>
<evidence type="ECO:0000256" key="3">
    <source>
        <dbReference type="ARBA" id="ARBA00010772"/>
    </source>
</evidence>
<feature type="domain" description="Phosphomannose isomerase type I catalytic" evidence="13">
    <location>
        <begin position="58"/>
        <end position="126"/>
    </location>
</feature>
<dbReference type="InterPro" id="IPR016305">
    <property type="entry name" value="Mannose-6-P_Isomerase"/>
</dbReference>
<feature type="domain" description="Phosphomannose isomerase type I helical insertion" evidence="14">
    <location>
        <begin position="160"/>
        <end position="219"/>
    </location>
</feature>
<comment type="similarity">
    <text evidence="3">Belongs to the mannose-6-phosphate isomerase type 1 family.</text>
</comment>
<dbReference type="GO" id="GO:0009298">
    <property type="term" value="P:GDP-mannose biosynthetic process"/>
    <property type="evidence" value="ECO:0007669"/>
    <property type="project" value="UniProtKB-UniPathway"/>
</dbReference>
<feature type="binding site" evidence="11">
    <location>
        <position position="109"/>
    </location>
    <ligand>
        <name>Zn(2+)</name>
        <dbReference type="ChEBI" id="CHEBI:29105"/>
    </ligand>
</feature>
<gene>
    <name evidence="15" type="primary">MPI</name>
</gene>
<evidence type="ECO:0000256" key="10">
    <source>
        <dbReference type="PIRSR" id="PIRSR001480-1"/>
    </source>
</evidence>
<dbReference type="EMBL" id="GAKP01008555">
    <property type="protein sequence ID" value="JAC50397.1"/>
    <property type="molecule type" value="Transcribed_RNA"/>
</dbReference>
<dbReference type="Pfam" id="PF20512">
    <property type="entry name" value="PMI_typeI_hel"/>
    <property type="match status" value="1"/>
</dbReference>
<proteinExistence type="inferred from homology"/>
<protein>
    <recommendedName>
        <fullName evidence="4">mannose-6-phosphate isomerase</fullName>
        <ecNumber evidence="4">5.3.1.8</ecNumber>
    </recommendedName>
    <alternativeName>
        <fullName evidence="8">Phosphohexomutase</fullName>
    </alternativeName>
    <alternativeName>
        <fullName evidence="9">Phosphomannose isomerase</fullName>
    </alternativeName>
</protein>
<dbReference type="InterPro" id="IPR046457">
    <property type="entry name" value="PMI_typeI_cat"/>
</dbReference>
<reference evidence="15" key="1">
    <citation type="journal article" date="2014" name="BMC Genomics">
        <title>Characterizing the developmental transcriptome of the oriental fruit fly, Bactrocera dorsalis (Diptera: Tephritidae) through comparative genomic analysis with Drosophila melanogaster utilizing modENCODE datasets.</title>
        <authorList>
            <person name="Geib S.M."/>
            <person name="Calla B."/>
            <person name="Hall B."/>
            <person name="Hou S."/>
            <person name="Manoukis N.C."/>
        </authorList>
    </citation>
    <scope>NUCLEOTIDE SEQUENCE</scope>
    <source>
        <strain evidence="15">Punador</strain>
    </source>
</reference>
<keyword evidence="5 11" id="KW-0479">Metal-binding</keyword>
<dbReference type="PIRSF" id="PIRSF001480">
    <property type="entry name" value="Mannose-6-phosphate_isomerase"/>
    <property type="match status" value="1"/>
</dbReference>
<organism evidence="15">
    <name type="scientific">Bactrocera dorsalis</name>
    <name type="common">Oriental fruit fly</name>
    <name type="synonym">Dacus dorsalis</name>
    <dbReference type="NCBI Taxonomy" id="27457"/>
    <lineage>
        <taxon>Eukaryota</taxon>
        <taxon>Metazoa</taxon>
        <taxon>Ecdysozoa</taxon>
        <taxon>Arthropoda</taxon>
        <taxon>Hexapoda</taxon>
        <taxon>Insecta</taxon>
        <taxon>Pterygota</taxon>
        <taxon>Neoptera</taxon>
        <taxon>Endopterygota</taxon>
        <taxon>Diptera</taxon>
        <taxon>Brachycera</taxon>
        <taxon>Muscomorpha</taxon>
        <taxon>Tephritoidea</taxon>
        <taxon>Tephritidae</taxon>
        <taxon>Bactrocera</taxon>
        <taxon>Bactrocera</taxon>
    </lineage>
</organism>
<dbReference type="OrthoDB" id="6605218at2759"/>
<evidence type="ECO:0000256" key="12">
    <source>
        <dbReference type="RuleBase" id="RU004248"/>
    </source>
</evidence>